<gene>
    <name evidence="1" type="ORF">NAEGRDRAFT_76440</name>
</gene>
<dbReference type="Pfam" id="PF00071">
    <property type="entry name" value="Ras"/>
    <property type="match status" value="1"/>
</dbReference>
<dbReference type="InterPro" id="IPR001806">
    <property type="entry name" value="Small_GTPase"/>
</dbReference>
<dbReference type="GO" id="GO:0003924">
    <property type="term" value="F:GTPase activity"/>
    <property type="evidence" value="ECO:0007669"/>
    <property type="project" value="InterPro"/>
</dbReference>
<dbReference type="AlphaFoldDB" id="D2W4V4"/>
<dbReference type="OMA" id="PHELILH"/>
<dbReference type="InParanoid" id="D2W4V4"/>
<dbReference type="KEGG" id="ngr:NAEGRDRAFT_76440"/>
<dbReference type="Gene3D" id="3.40.50.300">
    <property type="entry name" value="P-loop containing nucleotide triphosphate hydrolases"/>
    <property type="match status" value="1"/>
</dbReference>
<dbReference type="PROSITE" id="PS51419">
    <property type="entry name" value="RAB"/>
    <property type="match status" value="1"/>
</dbReference>
<reference evidence="1 2" key="1">
    <citation type="journal article" date="2010" name="Cell">
        <title>The genome of Naegleria gruberi illuminates early eukaryotic versatility.</title>
        <authorList>
            <person name="Fritz-Laylin L.K."/>
            <person name="Prochnik S.E."/>
            <person name="Ginger M.L."/>
            <person name="Dacks J.B."/>
            <person name="Carpenter M.L."/>
            <person name="Field M.C."/>
            <person name="Kuo A."/>
            <person name="Paredez A."/>
            <person name="Chapman J."/>
            <person name="Pham J."/>
            <person name="Shu S."/>
            <person name="Neupane R."/>
            <person name="Cipriano M."/>
            <person name="Mancuso J."/>
            <person name="Tu H."/>
            <person name="Salamov A."/>
            <person name="Lindquist E."/>
            <person name="Shapiro H."/>
            <person name="Lucas S."/>
            <person name="Grigoriev I.V."/>
            <person name="Cande W.Z."/>
            <person name="Fulton C."/>
            <person name="Rokhsar D.S."/>
            <person name="Dawson S.C."/>
        </authorList>
    </citation>
    <scope>NUCLEOTIDE SEQUENCE [LARGE SCALE GENOMIC DNA]</scope>
    <source>
        <strain evidence="1 2">NEG-M</strain>
    </source>
</reference>
<proteinExistence type="predicted"/>
<dbReference type="EMBL" id="GG738990">
    <property type="protein sequence ID" value="EFC35898.1"/>
    <property type="molecule type" value="Genomic_DNA"/>
</dbReference>
<accession>D2W4V4</accession>
<dbReference type="STRING" id="5762.D2W4V4"/>
<dbReference type="GO" id="GO:0005525">
    <property type="term" value="F:GTP binding"/>
    <property type="evidence" value="ECO:0007669"/>
    <property type="project" value="InterPro"/>
</dbReference>
<dbReference type="RefSeq" id="XP_002668642.1">
    <property type="nucleotide sequence ID" value="XM_002668596.1"/>
</dbReference>
<sequence>MPQQLVDLPHELILHMMEFVIITDNRTIRFESNIKNLCNFELISKQLKVREYLEKYWKMVLYQFIHIRLEINEDGKEMIQPINPWDVWKKKDQTLQEFVERKRSFKRSFAILNEMERRNYLNTNKANFKLCITGPGGSGIHSFIHRYLNDVFYDQYDYSIDDIFYKTILFNERKVELEIWETGFRSTDYYLFLESKLKGARGYIVLLPIHADVDKYGVFERIIKSIVYMHDDESVPLLIGITQIDKLETNSSLNLDQVKQKVTDIMNVYSCLDFEIVETSSKSNINIHTVIEKALLKGYFFEGSKYCNRRLLWRGL</sequence>
<protein>
    <submittedName>
        <fullName evidence="1">Rab family small GTPase</fullName>
    </submittedName>
</protein>
<dbReference type="SUPFAM" id="SSF52540">
    <property type="entry name" value="P-loop containing nucleoside triphosphate hydrolases"/>
    <property type="match status" value="1"/>
</dbReference>
<keyword evidence="2" id="KW-1185">Reference proteome</keyword>
<dbReference type="InterPro" id="IPR027417">
    <property type="entry name" value="P-loop_NTPase"/>
</dbReference>
<dbReference type="Proteomes" id="UP000006671">
    <property type="component" value="Unassembled WGS sequence"/>
</dbReference>
<evidence type="ECO:0000313" key="1">
    <source>
        <dbReference type="EMBL" id="EFC35898.1"/>
    </source>
</evidence>
<dbReference type="PRINTS" id="PR00449">
    <property type="entry name" value="RASTRNSFRMNG"/>
</dbReference>
<dbReference type="GeneID" id="8860692"/>
<evidence type="ECO:0000313" key="2">
    <source>
        <dbReference type="Proteomes" id="UP000006671"/>
    </source>
</evidence>
<name>D2W4V4_NAEGR</name>
<organism evidence="2">
    <name type="scientific">Naegleria gruberi</name>
    <name type="common">Amoeba</name>
    <dbReference type="NCBI Taxonomy" id="5762"/>
    <lineage>
        <taxon>Eukaryota</taxon>
        <taxon>Discoba</taxon>
        <taxon>Heterolobosea</taxon>
        <taxon>Tetramitia</taxon>
        <taxon>Eutetramitia</taxon>
        <taxon>Vahlkampfiidae</taxon>
        <taxon>Naegleria</taxon>
    </lineage>
</organism>
<dbReference type="VEuPathDB" id="AmoebaDB:NAEGRDRAFT_76440"/>